<feature type="domain" description="SD-repeat containing protein B" evidence="6">
    <location>
        <begin position="550"/>
        <end position="626"/>
    </location>
</feature>
<accession>A0A285VFW9</accession>
<dbReference type="PROSITE" id="PS51318">
    <property type="entry name" value="TAT"/>
    <property type="match status" value="1"/>
</dbReference>
<dbReference type="InterPro" id="IPR033764">
    <property type="entry name" value="Sdr_B"/>
</dbReference>
<evidence type="ECO:0000313" key="7">
    <source>
        <dbReference type="EMBL" id="SOC51441.1"/>
    </source>
</evidence>
<keyword evidence="8" id="KW-1185">Reference proteome</keyword>
<sequence>MSTTPCPEPATRASRRATRRRRFVVGAAATALLGAALTSPSAQAVHDEGFSLTGTINGTPNDWATNIMTVDANGDGVPRSTLPAGFLDAAFEADYALPDASGYATGTKDTLPIDGGWQCKTPNNLGAKFDILNAYAAAYVPTTGTDAGDLIVYFGSEIASPNGNRNAGLWLLKDQNVACEGAGNTDFTGAHQDGDVFIVSAFTNGGASANIDVYRWNGDDATGGLALSDSFTNAVCGPALSDDSACAIANTNGDKKYDASYEIDPPWNAPDADGGNLNEAEFIEGGLNLTDLGLQGCFSTFVANSRSSQELGSTLHDFASGQFNTCGSLNVSKFVDYDGDGIQDVGDGPGDWTFNVTGPAPSTNVVCSGPTGPDGILECGTVPSGTYTVTETQVTDYYNTKAGTTVAVNGSGTVSTTVTVGLGGAASVSFGNICYVDKLLQVTGVPTGANAPASITAQYKINNAATFTNLPLTNNGGGAWSATVNNLLQTDLVDWQYYIGTQSTHVRLVDDDESMQSGNPTSPNGPDRTAGCSVTNTDTYPSATLTGLKYKDMTANGTKDGADPGLGGFDFALKIGSTSLGTATSSSVEATKGQYSFTGVYPGTYTVEETDKAHWYQTEPAGNANRTVTVYLDDTSVAIGNFGNTPLSDIAVTFSDNGTGATNSTISCTGPTQPTGAGGSLQPAQTDGTYAGDEVIVGTYTCTVVIVDP</sequence>
<dbReference type="GO" id="GO:0005975">
    <property type="term" value="P:carbohydrate metabolic process"/>
    <property type="evidence" value="ECO:0007669"/>
    <property type="project" value="UniProtKB-ARBA"/>
</dbReference>
<dbReference type="InterPro" id="IPR006311">
    <property type="entry name" value="TAT_signal"/>
</dbReference>
<dbReference type="EMBL" id="OBQK01000001">
    <property type="protein sequence ID" value="SOC51441.1"/>
    <property type="molecule type" value="Genomic_DNA"/>
</dbReference>
<evidence type="ECO:0000256" key="5">
    <source>
        <dbReference type="SAM" id="SignalP"/>
    </source>
</evidence>
<evidence type="ECO:0000256" key="3">
    <source>
        <dbReference type="ARBA" id="ARBA00022729"/>
    </source>
</evidence>
<feature type="region of interest" description="Disordered" evidence="4">
    <location>
        <begin position="509"/>
        <end position="536"/>
    </location>
</feature>
<gene>
    <name evidence="7" type="ORF">SAMN05421879_101195</name>
</gene>
<evidence type="ECO:0000256" key="2">
    <source>
        <dbReference type="ARBA" id="ARBA00022525"/>
    </source>
</evidence>
<dbReference type="InterPro" id="IPR013783">
    <property type="entry name" value="Ig-like_fold"/>
</dbReference>
<keyword evidence="2" id="KW-0964">Secreted</keyword>
<evidence type="ECO:0000313" key="8">
    <source>
        <dbReference type="Proteomes" id="UP000219688"/>
    </source>
</evidence>
<comment type="subcellular location">
    <subcellularLocation>
        <location evidence="1">Secreted</location>
    </subcellularLocation>
</comment>
<feature type="compositionally biased region" description="Polar residues" evidence="4">
    <location>
        <begin position="515"/>
        <end position="524"/>
    </location>
</feature>
<keyword evidence="3 5" id="KW-0732">Signal</keyword>
<feature type="signal peptide" evidence="5">
    <location>
        <begin position="1"/>
        <end position="44"/>
    </location>
</feature>
<evidence type="ECO:0000256" key="1">
    <source>
        <dbReference type="ARBA" id="ARBA00004613"/>
    </source>
</evidence>
<evidence type="ECO:0000259" key="6">
    <source>
        <dbReference type="Pfam" id="PF17210"/>
    </source>
</evidence>
<protein>
    <recommendedName>
        <fullName evidence="6">SD-repeat containing protein B domain-containing protein</fullName>
    </recommendedName>
</protein>
<dbReference type="AlphaFoldDB" id="A0A285VFW9"/>
<dbReference type="GO" id="GO:0005576">
    <property type="term" value="C:extracellular region"/>
    <property type="evidence" value="ECO:0007669"/>
    <property type="project" value="UniProtKB-SubCell"/>
</dbReference>
<organism evidence="7 8">
    <name type="scientific">Ornithinimicrobium cerasi</name>
    <dbReference type="NCBI Taxonomy" id="2248773"/>
    <lineage>
        <taxon>Bacteria</taxon>
        <taxon>Bacillati</taxon>
        <taxon>Actinomycetota</taxon>
        <taxon>Actinomycetes</taxon>
        <taxon>Micrococcales</taxon>
        <taxon>Ornithinimicrobiaceae</taxon>
        <taxon>Ornithinimicrobium</taxon>
    </lineage>
</organism>
<proteinExistence type="predicted"/>
<dbReference type="RefSeq" id="WP_097186421.1">
    <property type="nucleotide sequence ID" value="NZ_OBQK01000001.1"/>
</dbReference>
<evidence type="ECO:0000256" key="4">
    <source>
        <dbReference type="SAM" id="MobiDB-lite"/>
    </source>
</evidence>
<dbReference type="Proteomes" id="UP000219688">
    <property type="component" value="Unassembled WGS sequence"/>
</dbReference>
<dbReference type="Pfam" id="PF17210">
    <property type="entry name" value="SdrD_B"/>
    <property type="match status" value="1"/>
</dbReference>
<dbReference type="Gene3D" id="2.60.40.10">
    <property type="entry name" value="Immunoglobulins"/>
    <property type="match status" value="2"/>
</dbReference>
<reference evidence="8" key="1">
    <citation type="submission" date="2017-08" db="EMBL/GenBank/DDBJ databases">
        <authorList>
            <person name="Varghese N."/>
            <person name="Submissions S."/>
        </authorList>
    </citation>
    <scope>NUCLEOTIDE SEQUENCE [LARGE SCALE GENOMIC DNA]</scope>
    <source>
        <strain evidence="8">USBA17B2</strain>
    </source>
</reference>
<feature type="chain" id="PRO_5012786776" description="SD-repeat containing protein B domain-containing protein" evidence="5">
    <location>
        <begin position="45"/>
        <end position="709"/>
    </location>
</feature>
<dbReference type="SUPFAM" id="SSF117074">
    <property type="entry name" value="Hypothetical protein PA1324"/>
    <property type="match status" value="1"/>
</dbReference>
<name>A0A285VFW9_9MICO</name>